<proteinExistence type="predicted"/>
<name>A0ABR4JAC4_9EURO</name>
<keyword evidence="2" id="KW-1185">Reference proteome</keyword>
<sequence>MRLPCRECRRRPSAQCPFWSAPIVVPSAKARNSISGILDQGRKPSRWHRGDYDDHQNDARCARYQWNLLPVILCDEGESGHFVNGDPGLSPVLVLNWQGMVTSGSHLVELFFLPRSMALDKFLGLFLPGFSTSVPGFCQTSHIGVRGTADIIITHQYNTPNYSRYESCPSPVFRYWALSLFPSGRGRAAAVRFHSDPHSRHLGWYFLAG</sequence>
<organism evidence="1 2">
    <name type="scientific">Aspergillus pseudoustus</name>
    <dbReference type="NCBI Taxonomy" id="1810923"/>
    <lineage>
        <taxon>Eukaryota</taxon>
        <taxon>Fungi</taxon>
        <taxon>Dikarya</taxon>
        <taxon>Ascomycota</taxon>
        <taxon>Pezizomycotina</taxon>
        <taxon>Eurotiomycetes</taxon>
        <taxon>Eurotiomycetidae</taxon>
        <taxon>Eurotiales</taxon>
        <taxon>Aspergillaceae</taxon>
        <taxon>Aspergillus</taxon>
        <taxon>Aspergillus subgen. Nidulantes</taxon>
    </lineage>
</organism>
<dbReference type="Proteomes" id="UP001610446">
    <property type="component" value="Unassembled WGS sequence"/>
</dbReference>
<evidence type="ECO:0000313" key="1">
    <source>
        <dbReference type="EMBL" id="KAL2836519.1"/>
    </source>
</evidence>
<accession>A0ABR4JAC4</accession>
<comment type="caution">
    <text evidence="1">The sequence shown here is derived from an EMBL/GenBank/DDBJ whole genome shotgun (WGS) entry which is preliminary data.</text>
</comment>
<protein>
    <submittedName>
        <fullName evidence="1">Uncharacterized protein</fullName>
    </submittedName>
</protein>
<gene>
    <name evidence="1" type="ORF">BJY01DRAFT_55661</name>
</gene>
<dbReference type="EMBL" id="JBFXLU010000177">
    <property type="protein sequence ID" value="KAL2836519.1"/>
    <property type="molecule type" value="Genomic_DNA"/>
</dbReference>
<reference evidence="1 2" key="1">
    <citation type="submission" date="2024-07" db="EMBL/GenBank/DDBJ databases">
        <title>Section-level genome sequencing and comparative genomics of Aspergillus sections Usti and Cavernicolus.</title>
        <authorList>
            <consortium name="Lawrence Berkeley National Laboratory"/>
            <person name="Nybo J.L."/>
            <person name="Vesth T.C."/>
            <person name="Theobald S."/>
            <person name="Frisvad J.C."/>
            <person name="Larsen T.O."/>
            <person name="Kjaerboelling I."/>
            <person name="Rothschild-Mancinelli K."/>
            <person name="Lyhne E.K."/>
            <person name="Kogle M.E."/>
            <person name="Barry K."/>
            <person name="Clum A."/>
            <person name="Na H."/>
            <person name="Ledsgaard L."/>
            <person name="Lin J."/>
            <person name="Lipzen A."/>
            <person name="Kuo A."/>
            <person name="Riley R."/>
            <person name="Mondo S."/>
            <person name="Labutti K."/>
            <person name="Haridas S."/>
            <person name="Pangalinan J."/>
            <person name="Salamov A.A."/>
            <person name="Simmons B.A."/>
            <person name="Magnuson J.K."/>
            <person name="Chen J."/>
            <person name="Drula E."/>
            <person name="Henrissat B."/>
            <person name="Wiebenga A."/>
            <person name="Lubbers R.J."/>
            <person name="Gomes A.C."/>
            <person name="Makela M.R."/>
            <person name="Stajich J."/>
            <person name="Grigoriev I.V."/>
            <person name="Mortensen U.H."/>
            <person name="De Vries R.P."/>
            <person name="Baker S.E."/>
            <person name="Andersen M.R."/>
        </authorList>
    </citation>
    <scope>NUCLEOTIDE SEQUENCE [LARGE SCALE GENOMIC DNA]</scope>
    <source>
        <strain evidence="1 2">CBS 123904</strain>
    </source>
</reference>
<evidence type="ECO:0000313" key="2">
    <source>
        <dbReference type="Proteomes" id="UP001610446"/>
    </source>
</evidence>